<reference evidence="1" key="1">
    <citation type="submission" date="2025-08" db="UniProtKB">
        <authorList>
            <consortium name="Ensembl"/>
        </authorList>
    </citation>
    <scope>IDENTIFICATION</scope>
</reference>
<name>A0A672NJE3_SINGR</name>
<dbReference type="InParanoid" id="A0A672NJE3"/>
<evidence type="ECO:0000313" key="2">
    <source>
        <dbReference type="Proteomes" id="UP000472262"/>
    </source>
</evidence>
<dbReference type="AlphaFoldDB" id="A0A672NJE3"/>
<evidence type="ECO:0000313" key="1">
    <source>
        <dbReference type="Ensembl" id="ENSSGRP00000050508.1"/>
    </source>
</evidence>
<dbReference type="Ensembl" id="ENSSGRT00000053949.1">
    <property type="protein sequence ID" value="ENSSGRP00000050508.1"/>
    <property type="gene ID" value="ENSSGRG00000026740.1"/>
</dbReference>
<organism evidence="1 2">
    <name type="scientific">Sinocyclocheilus grahami</name>
    <name type="common">Dianchi golden-line fish</name>
    <name type="synonym">Barbus grahami</name>
    <dbReference type="NCBI Taxonomy" id="75366"/>
    <lineage>
        <taxon>Eukaryota</taxon>
        <taxon>Metazoa</taxon>
        <taxon>Chordata</taxon>
        <taxon>Craniata</taxon>
        <taxon>Vertebrata</taxon>
        <taxon>Euteleostomi</taxon>
        <taxon>Actinopterygii</taxon>
        <taxon>Neopterygii</taxon>
        <taxon>Teleostei</taxon>
        <taxon>Ostariophysi</taxon>
        <taxon>Cypriniformes</taxon>
        <taxon>Cyprinidae</taxon>
        <taxon>Cyprininae</taxon>
        <taxon>Sinocyclocheilus</taxon>
    </lineage>
</organism>
<accession>A0A672NJE3</accession>
<reference evidence="1" key="2">
    <citation type="submission" date="2025-09" db="UniProtKB">
        <authorList>
            <consortium name="Ensembl"/>
        </authorList>
    </citation>
    <scope>IDENTIFICATION</scope>
</reference>
<protein>
    <submittedName>
        <fullName evidence="1">Uncharacterized protein</fullName>
    </submittedName>
</protein>
<sequence>MSDWKNAFLRNRVIPPHSQTDRQAPGSSQGLQLVFKQIDGLHVKQMFIHAMEKRVWQGVRIGCNNGTIFYNSQCMYSATINQ</sequence>
<proteinExistence type="predicted"/>
<keyword evidence="2" id="KW-1185">Reference proteome</keyword>
<dbReference type="Proteomes" id="UP000472262">
    <property type="component" value="Unassembled WGS sequence"/>
</dbReference>